<evidence type="ECO:0000256" key="1">
    <source>
        <dbReference type="ARBA" id="ARBA00004651"/>
    </source>
</evidence>
<dbReference type="InterPro" id="IPR000276">
    <property type="entry name" value="GPCR_Rhodpsn"/>
</dbReference>
<sequence length="443" mass="49939">MLPQSRVRCCAQAHFRGSTQPEQECGQGLCLVLLQDPRHLCRGAWIAPMDGQFADDSEVNEAGLESPTWSLNFVAKTSPSFPAASTSESTEAGLCHVYPERKLVTPLLELLERISASQGPPNPPGDKGKNMSQHNASRNCSFRDVDELMQTVQMAVHIPTFLLGLLLNLLAIRGFSSFLKKRWPDYAATSIYMINLAVFDLLLVLSLPFKMALSHVRPPSSAFCTLVECLYFISMYGSVFTICCISLDRFLAIRYPLLASYLRSPTKTFGTCCIIWLLVWTGSIPVYSFHGKVEYRCFHNMSDGTWSAKVFFPLEVFGFLLPMGIMAFCSSISIHILLGLRDRRYRACIWTIAASLAVFVVSFLPVHLGFFLQFLVRNGFIMECRARQGISLFLQLSMCFSNINCCLDVFCYYFVIKEFRADIVARRLSRVQLVRQDTMITRG</sequence>
<dbReference type="PROSITE" id="PS50262">
    <property type="entry name" value="G_PROTEIN_RECEP_F1_2"/>
    <property type="match status" value="1"/>
</dbReference>
<gene>
    <name evidence="15" type="primary">Gpr55</name>
</gene>
<keyword evidence="2" id="KW-1003">Cell membrane</keyword>
<dbReference type="PRINTS" id="PR00237">
    <property type="entry name" value="GPCRRHODOPSN"/>
</dbReference>
<keyword evidence="6 12" id="KW-0472">Membrane</keyword>
<evidence type="ECO:0000256" key="8">
    <source>
        <dbReference type="ARBA" id="ARBA00023180"/>
    </source>
</evidence>
<dbReference type="AlphaFoldDB" id="A0AAX6S1I4"/>
<evidence type="ECO:0000256" key="9">
    <source>
        <dbReference type="ARBA" id="ARBA00023224"/>
    </source>
</evidence>
<organism evidence="14 15">
    <name type="scientific">Heterocephalus glaber</name>
    <name type="common">Naked mole rat</name>
    <dbReference type="NCBI Taxonomy" id="10181"/>
    <lineage>
        <taxon>Eukaryota</taxon>
        <taxon>Metazoa</taxon>
        <taxon>Chordata</taxon>
        <taxon>Craniata</taxon>
        <taxon>Vertebrata</taxon>
        <taxon>Euteleostomi</taxon>
        <taxon>Mammalia</taxon>
        <taxon>Eutheria</taxon>
        <taxon>Euarchontoglires</taxon>
        <taxon>Glires</taxon>
        <taxon>Rodentia</taxon>
        <taxon>Hystricomorpha</taxon>
        <taxon>Bathyergidae</taxon>
        <taxon>Heterocephalus</taxon>
    </lineage>
</organism>
<evidence type="ECO:0000256" key="4">
    <source>
        <dbReference type="ARBA" id="ARBA00022989"/>
    </source>
</evidence>
<feature type="transmembrane region" description="Helical" evidence="12">
    <location>
        <begin position="187"/>
        <end position="209"/>
    </location>
</feature>
<feature type="transmembrane region" description="Helical" evidence="12">
    <location>
        <begin position="310"/>
        <end position="340"/>
    </location>
</feature>
<dbReference type="GO" id="GO:0007200">
    <property type="term" value="P:phospholipase C-activating G protein-coupled receptor signaling pathway"/>
    <property type="evidence" value="ECO:0007669"/>
    <property type="project" value="TreeGrafter"/>
</dbReference>
<feature type="transmembrane region" description="Helical" evidence="12">
    <location>
        <begin position="154"/>
        <end position="175"/>
    </location>
</feature>
<dbReference type="Proteomes" id="UP000694906">
    <property type="component" value="Unplaced"/>
</dbReference>
<keyword evidence="14" id="KW-1185">Reference proteome</keyword>
<feature type="transmembrane region" description="Helical" evidence="12">
    <location>
        <begin position="268"/>
        <end position="290"/>
    </location>
</feature>
<evidence type="ECO:0000256" key="2">
    <source>
        <dbReference type="ARBA" id="ARBA00022475"/>
    </source>
</evidence>
<evidence type="ECO:0000256" key="3">
    <source>
        <dbReference type="ARBA" id="ARBA00022692"/>
    </source>
</evidence>
<feature type="domain" description="G-protein coupled receptors family 1 profile" evidence="13">
    <location>
        <begin position="167"/>
        <end position="412"/>
    </location>
</feature>
<accession>A0AAX6S1I4</accession>
<keyword evidence="9 10" id="KW-0807">Transducer</keyword>
<evidence type="ECO:0000313" key="15">
    <source>
        <dbReference type="RefSeq" id="XP_021102694.1"/>
    </source>
</evidence>
<keyword evidence="4 12" id="KW-1133">Transmembrane helix</keyword>
<dbReference type="GO" id="GO:0005886">
    <property type="term" value="C:plasma membrane"/>
    <property type="evidence" value="ECO:0007669"/>
    <property type="project" value="UniProtKB-SubCell"/>
</dbReference>
<feature type="transmembrane region" description="Helical" evidence="12">
    <location>
        <begin position="347"/>
        <end position="372"/>
    </location>
</feature>
<protein>
    <submittedName>
        <fullName evidence="15">G-protein coupled receptor 55 isoform X1</fullName>
    </submittedName>
</protein>
<dbReference type="Gene3D" id="1.20.1070.10">
    <property type="entry name" value="Rhodopsin 7-helix transmembrane proteins"/>
    <property type="match status" value="1"/>
</dbReference>
<comment type="similarity">
    <text evidence="10">Belongs to the G-protein coupled receptor 1 family.</text>
</comment>
<evidence type="ECO:0000256" key="5">
    <source>
        <dbReference type="ARBA" id="ARBA00023040"/>
    </source>
</evidence>
<proteinExistence type="inferred from homology"/>
<evidence type="ECO:0000259" key="13">
    <source>
        <dbReference type="PROSITE" id="PS50262"/>
    </source>
</evidence>
<dbReference type="RefSeq" id="XP_021102694.1">
    <property type="nucleotide sequence ID" value="XM_021247035.1"/>
</dbReference>
<keyword evidence="3 10" id="KW-0812">Transmembrane</keyword>
<evidence type="ECO:0000256" key="7">
    <source>
        <dbReference type="ARBA" id="ARBA00023170"/>
    </source>
</evidence>
<dbReference type="FunFam" id="1.20.1070.10:FF:000142">
    <property type="entry name" value="G protein-coupled receptor 55"/>
    <property type="match status" value="1"/>
</dbReference>
<feature type="transmembrane region" description="Helical" evidence="12">
    <location>
        <begin position="229"/>
        <end position="247"/>
    </location>
</feature>
<feature type="region of interest" description="Disordered" evidence="11">
    <location>
        <begin position="115"/>
        <end position="136"/>
    </location>
</feature>
<dbReference type="GO" id="GO:0035025">
    <property type="term" value="P:positive regulation of Rho protein signal transduction"/>
    <property type="evidence" value="ECO:0007669"/>
    <property type="project" value="TreeGrafter"/>
</dbReference>
<dbReference type="GO" id="GO:0004949">
    <property type="term" value="F:cannabinoid receptor activity"/>
    <property type="evidence" value="ECO:0007669"/>
    <property type="project" value="TreeGrafter"/>
</dbReference>
<dbReference type="PANTHER" id="PTHR24232">
    <property type="entry name" value="G-PROTEIN COUPLED RECEPTOR"/>
    <property type="match status" value="1"/>
</dbReference>
<dbReference type="GeneID" id="101697975"/>
<comment type="subcellular location">
    <subcellularLocation>
        <location evidence="1">Cell membrane</location>
        <topology evidence="1">Multi-pass membrane protein</topology>
    </subcellularLocation>
</comment>
<keyword evidence="8" id="KW-0325">Glycoprotein</keyword>
<reference evidence="15" key="1">
    <citation type="submission" date="2025-08" db="UniProtKB">
        <authorList>
            <consortium name="RefSeq"/>
        </authorList>
    </citation>
    <scope>IDENTIFICATION</scope>
</reference>
<dbReference type="InterPro" id="IPR017452">
    <property type="entry name" value="GPCR_Rhodpsn_7TM"/>
</dbReference>
<dbReference type="CTD" id="9290"/>
<evidence type="ECO:0000256" key="6">
    <source>
        <dbReference type="ARBA" id="ARBA00023136"/>
    </source>
</evidence>
<evidence type="ECO:0000256" key="11">
    <source>
        <dbReference type="SAM" id="MobiDB-lite"/>
    </source>
</evidence>
<dbReference type="Pfam" id="PF00001">
    <property type="entry name" value="7tm_1"/>
    <property type="match status" value="1"/>
</dbReference>
<keyword evidence="5 10" id="KW-0297">G-protein coupled receptor</keyword>
<dbReference type="PROSITE" id="PS00237">
    <property type="entry name" value="G_PROTEIN_RECEP_F1_1"/>
    <property type="match status" value="1"/>
</dbReference>
<dbReference type="SUPFAM" id="SSF81321">
    <property type="entry name" value="Family A G protein-coupled receptor-like"/>
    <property type="match status" value="1"/>
</dbReference>
<name>A0AAX6S1I4_HETGA</name>
<evidence type="ECO:0000256" key="12">
    <source>
        <dbReference type="SAM" id="Phobius"/>
    </source>
</evidence>
<dbReference type="PANTHER" id="PTHR24232:SF56">
    <property type="entry name" value="G-PROTEIN COUPLED RECEPTOR 55"/>
    <property type="match status" value="1"/>
</dbReference>
<evidence type="ECO:0000313" key="14">
    <source>
        <dbReference type="Proteomes" id="UP000694906"/>
    </source>
</evidence>
<feature type="transmembrane region" description="Helical" evidence="12">
    <location>
        <begin position="392"/>
        <end position="416"/>
    </location>
</feature>
<keyword evidence="7 10" id="KW-0675">Receptor</keyword>
<evidence type="ECO:0000256" key="10">
    <source>
        <dbReference type="RuleBase" id="RU000688"/>
    </source>
</evidence>